<dbReference type="AlphaFoldDB" id="A0AAE0IFW9"/>
<organism evidence="1 2">
    <name type="scientific">Cercophora scortea</name>
    <dbReference type="NCBI Taxonomy" id="314031"/>
    <lineage>
        <taxon>Eukaryota</taxon>
        <taxon>Fungi</taxon>
        <taxon>Dikarya</taxon>
        <taxon>Ascomycota</taxon>
        <taxon>Pezizomycotina</taxon>
        <taxon>Sordariomycetes</taxon>
        <taxon>Sordariomycetidae</taxon>
        <taxon>Sordariales</taxon>
        <taxon>Lasiosphaeriaceae</taxon>
        <taxon>Cercophora</taxon>
    </lineage>
</organism>
<proteinExistence type="predicted"/>
<gene>
    <name evidence="1" type="ORF">B0T19DRAFT_486601</name>
</gene>
<accession>A0AAE0IFW9</accession>
<name>A0AAE0IFW9_9PEZI</name>
<evidence type="ECO:0000313" key="1">
    <source>
        <dbReference type="EMBL" id="KAK3324433.1"/>
    </source>
</evidence>
<evidence type="ECO:0000313" key="2">
    <source>
        <dbReference type="Proteomes" id="UP001286456"/>
    </source>
</evidence>
<dbReference type="EMBL" id="JAUEPO010000004">
    <property type="protein sequence ID" value="KAK3324433.1"/>
    <property type="molecule type" value="Genomic_DNA"/>
</dbReference>
<reference evidence="1" key="1">
    <citation type="journal article" date="2023" name="Mol. Phylogenet. Evol.">
        <title>Genome-scale phylogeny and comparative genomics of the fungal order Sordariales.</title>
        <authorList>
            <person name="Hensen N."/>
            <person name="Bonometti L."/>
            <person name="Westerberg I."/>
            <person name="Brannstrom I.O."/>
            <person name="Guillou S."/>
            <person name="Cros-Aarteil S."/>
            <person name="Calhoun S."/>
            <person name="Haridas S."/>
            <person name="Kuo A."/>
            <person name="Mondo S."/>
            <person name="Pangilinan J."/>
            <person name="Riley R."/>
            <person name="LaButti K."/>
            <person name="Andreopoulos B."/>
            <person name="Lipzen A."/>
            <person name="Chen C."/>
            <person name="Yan M."/>
            <person name="Daum C."/>
            <person name="Ng V."/>
            <person name="Clum A."/>
            <person name="Steindorff A."/>
            <person name="Ohm R.A."/>
            <person name="Martin F."/>
            <person name="Silar P."/>
            <person name="Natvig D.O."/>
            <person name="Lalanne C."/>
            <person name="Gautier V."/>
            <person name="Ament-Velasquez S.L."/>
            <person name="Kruys A."/>
            <person name="Hutchinson M.I."/>
            <person name="Powell A.J."/>
            <person name="Barry K."/>
            <person name="Miller A.N."/>
            <person name="Grigoriev I.V."/>
            <person name="Debuchy R."/>
            <person name="Gladieux P."/>
            <person name="Hiltunen Thoren M."/>
            <person name="Johannesson H."/>
        </authorList>
    </citation>
    <scope>NUCLEOTIDE SEQUENCE</scope>
    <source>
        <strain evidence="1">SMH4131-1</strain>
    </source>
</reference>
<sequence length="261" mass="29779">MVLCDKYDLIHTLRPWTKSWMVAASSTDFEPPIYTTEAPATIASLPLIWSMHIAWEMGNENLFAQKLGYLTDNVCIDDERHLVLKGNVRMDLETCYHLGPRDILETIRKRREWLIRVMLDRVNGEEKRRAGKISACAAPNTATEKEKEACDIAILGSLWKKSLQLRGARFPEYYWRTGESVRSLYRSIQNIFAAVNGSESLVADHANCAPQVILPSYLQSAKAKLGSSLTEEHKQYLKARRHKSRFTPVVGKERVTGTHFQ</sequence>
<keyword evidence="2" id="KW-1185">Reference proteome</keyword>
<comment type="caution">
    <text evidence="1">The sequence shown here is derived from an EMBL/GenBank/DDBJ whole genome shotgun (WGS) entry which is preliminary data.</text>
</comment>
<dbReference type="Proteomes" id="UP001286456">
    <property type="component" value="Unassembled WGS sequence"/>
</dbReference>
<protein>
    <submittedName>
        <fullName evidence="1">Uncharacterized protein</fullName>
    </submittedName>
</protein>
<reference evidence="1" key="2">
    <citation type="submission" date="2023-06" db="EMBL/GenBank/DDBJ databases">
        <authorList>
            <consortium name="Lawrence Berkeley National Laboratory"/>
            <person name="Haridas S."/>
            <person name="Hensen N."/>
            <person name="Bonometti L."/>
            <person name="Westerberg I."/>
            <person name="Brannstrom I.O."/>
            <person name="Guillou S."/>
            <person name="Cros-Aarteil S."/>
            <person name="Calhoun S."/>
            <person name="Kuo A."/>
            <person name="Mondo S."/>
            <person name="Pangilinan J."/>
            <person name="Riley R."/>
            <person name="Labutti K."/>
            <person name="Andreopoulos B."/>
            <person name="Lipzen A."/>
            <person name="Chen C."/>
            <person name="Yanf M."/>
            <person name="Daum C."/>
            <person name="Ng V."/>
            <person name="Clum A."/>
            <person name="Steindorff A."/>
            <person name="Ohm R."/>
            <person name="Martin F."/>
            <person name="Silar P."/>
            <person name="Natvig D."/>
            <person name="Lalanne C."/>
            <person name="Gautier V."/>
            <person name="Ament-Velasquez S.L."/>
            <person name="Kruys A."/>
            <person name="Hutchinson M.I."/>
            <person name="Powell A.J."/>
            <person name="Barry K."/>
            <person name="Miller A.N."/>
            <person name="Grigoriev I.V."/>
            <person name="Debuchy R."/>
            <person name="Gladieux P."/>
            <person name="Thoren M.H."/>
            <person name="Johannesson H."/>
        </authorList>
    </citation>
    <scope>NUCLEOTIDE SEQUENCE</scope>
    <source>
        <strain evidence="1">SMH4131-1</strain>
    </source>
</reference>